<protein>
    <recommendedName>
        <fullName evidence="5">methylcrotonoyl-CoA carboxylase</fullName>
        <ecNumber evidence="5">6.4.1.4</ecNumber>
    </recommendedName>
    <alternativeName>
        <fullName evidence="7">3-methylcrotonyl-CoA carboxylase 2</fullName>
    </alternativeName>
    <alternativeName>
        <fullName evidence="6">3-methylcrotonyl-CoA:carbon dioxide ligase subunit beta</fullName>
    </alternativeName>
</protein>
<keyword evidence="2" id="KW-0547">Nucleotide-binding</keyword>
<dbReference type="EMBL" id="JAHRHJ020000011">
    <property type="protein sequence ID" value="KAH9296237.1"/>
    <property type="molecule type" value="Genomic_DNA"/>
</dbReference>
<dbReference type="Pfam" id="PF01039">
    <property type="entry name" value="Carboxyl_trans"/>
    <property type="match status" value="1"/>
</dbReference>
<evidence type="ECO:0000256" key="4">
    <source>
        <dbReference type="ARBA" id="ARBA00025711"/>
    </source>
</evidence>
<dbReference type="InterPro" id="IPR029045">
    <property type="entry name" value="ClpP/crotonase-like_dom_sf"/>
</dbReference>
<dbReference type="PANTHER" id="PTHR22855:SF13">
    <property type="entry name" value="METHYLCROTONOYL-COA CARBOXYLASE BETA CHAIN, MITOCHONDRIAL"/>
    <property type="match status" value="1"/>
</dbReference>
<proteinExistence type="inferred from homology"/>
<feature type="non-terminal residue" evidence="11">
    <location>
        <position position="1"/>
    </location>
</feature>
<keyword evidence="12" id="KW-1185">Reference proteome</keyword>
<feature type="domain" description="CoA carboxyltransferase N-terminal" evidence="9">
    <location>
        <begin position="98"/>
        <end position="354"/>
    </location>
</feature>
<dbReference type="Proteomes" id="UP000824469">
    <property type="component" value="Unassembled WGS sequence"/>
</dbReference>
<evidence type="ECO:0000256" key="1">
    <source>
        <dbReference type="ARBA" id="ARBA00006102"/>
    </source>
</evidence>
<evidence type="ECO:0000256" key="5">
    <source>
        <dbReference type="ARBA" id="ARBA00026116"/>
    </source>
</evidence>
<dbReference type="PROSITE" id="PS50980">
    <property type="entry name" value="COA_CT_NTER"/>
    <property type="match status" value="1"/>
</dbReference>
<dbReference type="GO" id="GO:0004485">
    <property type="term" value="F:methylcrotonoyl-CoA carboxylase activity"/>
    <property type="evidence" value="ECO:0007669"/>
    <property type="project" value="UniProtKB-EC"/>
</dbReference>
<dbReference type="FunFam" id="3.90.226.10:FF:000007">
    <property type="entry name" value="Methylcrotonoyl-CoA carboxylase subunit beta"/>
    <property type="match status" value="1"/>
</dbReference>
<evidence type="ECO:0000259" key="9">
    <source>
        <dbReference type="PROSITE" id="PS50980"/>
    </source>
</evidence>
<evidence type="ECO:0000256" key="2">
    <source>
        <dbReference type="ARBA" id="ARBA00022741"/>
    </source>
</evidence>
<accession>A0AA38C8Y0</accession>
<reference evidence="11 12" key="1">
    <citation type="journal article" date="2021" name="Nat. Plants">
        <title>The Taxus genome provides insights into paclitaxel biosynthesis.</title>
        <authorList>
            <person name="Xiong X."/>
            <person name="Gou J."/>
            <person name="Liao Q."/>
            <person name="Li Y."/>
            <person name="Zhou Q."/>
            <person name="Bi G."/>
            <person name="Li C."/>
            <person name="Du R."/>
            <person name="Wang X."/>
            <person name="Sun T."/>
            <person name="Guo L."/>
            <person name="Liang H."/>
            <person name="Lu P."/>
            <person name="Wu Y."/>
            <person name="Zhang Z."/>
            <person name="Ro D.K."/>
            <person name="Shang Y."/>
            <person name="Huang S."/>
            <person name="Yan J."/>
        </authorList>
    </citation>
    <scope>NUCLEOTIDE SEQUENCE [LARGE SCALE GENOMIC DNA]</scope>
    <source>
        <strain evidence="11">Ta-2019</strain>
    </source>
</reference>
<evidence type="ECO:0000256" key="7">
    <source>
        <dbReference type="ARBA" id="ARBA00031404"/>
    </source>
</evidence>
<dbReference type="PANTHER" id="PTHR22855">
    <property type="entry name" value="ACETYL, PROPIONYL, PYRUVATE, AND GLUTACONYL CARBOXYLASE-RELATED"/>
    <property type="match status" value="1"/>
</dbReference>
<evidence type="ECO:0000256" key="8">
    <source>
        <dbReference type="ARBA" id="ARBA00052347"/>
    </source>
</evidence>
<feature type="domain" description="CoA carboxyltransferase C-terminal" evidence="10">
    <location>
        <begin position="359"/>
        <end position="536"/>
    </location>
</feature>
<evidence type="ECO:0000259" key="10">
    <source>
        <dbReference type="PROSITE" id="PS50989"/>
    </source>
</evidence>
<dbReference type="Gene3D" id="3.90.226.10">
    <property type="entry name" value="2-enoyl-CoA Hydratase, Chain A, domain 1"/>
    <property type="match status" value="3"/>
</dbReference>
<dbReference type="EC" id="6.4.1.4" evidence="5"/>
<comment type="similarity">
    <text evidence="1">Belongs to the AccD/PCCB family.</text>
</comment>
<organism evidence="11 12">
    <name type="scientific">Taxus chinensis</name>
    <name type="common">Chinese yew</name>
    <name type="synonym">Taxus wallichiana var. chinensis</name>
    <dbReference type="NCBI Taxonomy" id="29808"/>
    <lineage>
        <taxon>Eukaryota</taxon>
        <taxon>Viridiplantae</taxon>
        <taxon>Streptophyta</taxon>
        <taxon>Embryophyta</taxon>
        <taxon>Tracheophyta</taxon>
        <taxon>Spermatophyta</taxon>
        <taxon>Pinopsida</taxon>
        <taxon>Pinidae</taxon>
        <taxon>Conifers II</taxon>
        <taxon>Cupressales</taxon>
        <taxon>Taxaceae</taxon>
        <taxon>Taxus</taxon>
    </lineage>
</organism>
<evidence type="ECO:0000256" key="6">
    <source>
        <dbReference type="ARBA" id="ARBA00031237"/>
    </source>
</evidence>
<comment type="caution">
    <text evidence="11">The sequence shown here is derived from an EMBL/GenBank/DDBJ whole genome shotgun (WGS) entry which is preliminary data.</text>
</comment>
<dbReference type="OMA" id="GATTHCE"/>
<dbReference type="SUPFAM" id="SSF52096">
    <property type="entry name" value="ClpP/crotonase"/>
    <property type="match status" value="2"/>
</dbReference>
<evidence type="ECO:0000313" key="12">
    <source>
        <dbReference type="Proteomes" id="UP000824469"/>
    </source>
</evidence>
<dbReference type="GO" id="GO:0006552">
    <property type="term" value="P:L-leucine catabolic process"/>
    <property type="evidence" value="ECO:0007669"/>
    <property type="project" value="TreeGrafter"/>
</dbReference>
<sequence length="536" mass="57915">MAQMLWRRVPRCCNALKKISVASHQINTDIPLSNGFQILSNLAGELAAISDADKFGKGSNPSISLCRGMSTRTDTGLNILPDTLDKNSDTYKQNYGSMENLLAQLKHNIGKVLEGGGPKAVERNRSRNKLLPRERIDCLLDPGSSFLELSQLAGHELYDEPLPSGGIVTGIGPVNGRLCMFVANDPTVKGGTYYPITVKKHLRAQEIAAECNLPCIYLVDSGGANLPRQADVFPDRENFGRIFYNQAQMSAAGIPQIALVLGSCTAGGAYIPAMADESVLVEGNGTIFLAGPPLVKAATGEEVSAEDLGGALVHCRTSGVSDHYATDELHGLSIGRRIVKNLHMAGNKDLKGWTYLLSEVQLPLYDEKELRGIISADRKQLFDVHSIIARLVDGSEFDEFKKLYGTTLVTGFARIFGQPVGIIGNNGILFTESALKGAHFIELCAQRQIPLIFLQNITGFMVPKITVIVGGSFGAGNYGMCGRAYSPNFLFLWPTARISVMGGAQAAGVLAQIEKANRKRQGIEWSVEELEAFKAQ</sequence>
<dbReference type="GO" id="GO:0005739">
    <property type="term" value="C:mitochondrion"/>
    <property type="evidence" value="ECO:0007669"/>
    <property type="project" value="TreeGrafter"/>
</dbReference>
<dbReference type="GO" id="GO:0005524">
    <property type="term" value="F:ATP binding"/>
    <property type="evidence" value="ECO:0007669"/>
    <property type="project" value="UniProtKB-KW"/>
</dbReference>
<dbReference type="AlphaFoldDB" id="A0AA38C8Y0"/>
<name>A0AA38C8Y0_TAXCH</name>
<comment type="pathway">
    <text evidence="4">Amino-acid degradation; L-leucine degradation; (S)-3-hydroxy-3-methylglutaryl-CoA from 3-isovaleryl-CoA: step 2/3.</text>
</comment>
<dbReference type="GO" id="GO:1905202">
    <property type="term" value="C:methylcrotonoyl-CoA carboxylase complex"/>
    <property type="evidence" value="ECO:0007669"/>
    <property type="project" value="TreeGrafter"/>
</dbReference>
<dbReference type="InterPro" id="IPR045190">
    <property type="entry name" value="MCCB/AccD1-like"/>
</dbReference>
<evidence type="ECO:0000313" key="11">
    <source>
        <dbReference type="EMBL" id="KAH9296237.1"/>
    </source>
</evidence>
<gene>
    <name evidence="11" type="ORF">KI387_039825</name>
</gene>
<keyword evidence="3" id="KW-0067">ATP-binding</keyword>
<comment type="catalytic activity">
    <reaction evidence="8">
        <text>3-methylbut-2-enoyl-CoA + hydrogencarbonate + ATP = 3-methyl-(2E)-glutaconyl-CoA + ADP + phosphate + H(+)</text>
        <dbReference type="Rhea" id="RHEA:13589"/>
        <dbReference type="ChEBI" id="CHEBI:15378"/>
        <dbReference type="ChEBI" id="CHEBI:17544"/>
        <dbReference type="ChEBI" id="CHEBI:30616"/>
        <dbReference type="ChEBI" id="CHEBI:43474"/>
        <dbReference type="ChEBI" id="CHEBI:57344"/>
        <dbReference type="ChEBI" id="CHEBI:57346"/>
        <dbReference type="ChEBI" id="CHEBI:456216"/>
        <dbReference type="EC" id="6.4.1.4"/>
    </reaction>
</comment>
<evidence type="ECO:0000256" key="3">
    <source>
        <dbReference type="ARBA" id="ARBA00022840"/>
    </source>
</evidence>
<dbReference type="InterPro" id="IPR034733">
    <property type="entry name" value="AcCoA_carboxyl_beta"/>
</dbReference>
<dbReference type="InterPro" id="IPR011762">
    <property type="entry name" value="COA_CT_N"/>
</dbReference>
<dbReference type="PROSITE" id="PS50989">
    <property type="entry name" value="COA_CT_CTER"/>
    <property type="match status" value="1"/>
</dbReference>
<dbReference type="InterPro" id="IPR011763">
    <property type="entry name" value="COA_CT_C"/>
</dbReference>